<protein>
    <recommendedName>
        <fullName evidence="1">Pvc16 N-terminal domain-containing protein</fullName>
    </recommendedName>
</protein>
<dbReference type="Pfam" id="PF14065">
    <property type="entry name" value="Pvc16_N"/>
    <property type="match status" value="1"/>
</dbReference>
<feature type="domain" description="Pvc16 N-terminal" evidence="1">
    <location>
        <begin position="9"/>
        <end position="185"/>
    </location>
</feature>
<name>A0ABP9QUV5_9RHOO</name>
<comment type="caution">
    <text evidence="2">The sequence shown here is derived from an EMBL/GenBank/DDBJ whole genome shotgun (WGS) entry which is preliminary data.</text>
</comment>
<proteinExistence type="predicted"/>
<accession>A0ABP9QUV5</accession>
<gene>
    <name evidence="2" type="ORF">GCM10025770_26770</name>
</gene>
<evidence type="ECO:0000313" key="3">
    <source>
        <dbReference type="Proteomes" id="UP001500547"/>
    </source>
</evidence>
<evidence type="ECO:0000313" key="2">
    <source>
        <dbReference type="EMBL" id="GAA5167702.1"/>
    </source>
</evidence>
<sequence length="194" mass="21708">MLDQAIRFLADTTNTHLRNRGLTSTNVGEVIVGQLVDDAGKWAIAPDNIGLTLINIEEDRVMRSQLPDYAYVGGSQVLLQPELKLNLTVLFHARPSANDKYTQSLRFLSNLLTFFQAHPVFTPDEYPALDPRIDKLLVEMLALSTEQLNQIWAYLGSKYLPSVAYRVRMVVLQDVEPLAIGKPITDIETALGNK</sequence>
<dbReference type="InterPro" id="IPR025351">
    <property type="entry name" value="Pvc16_N"/>
</dbReference>
<evidence type="ECO:0000259" key="1">
    <source>
        <dbReference type="Pfam" id="PF14065"/>
    </source>
</evidence>
<dbReference type="EMBL" id="BAABLD010000008">
    <property type="protein sequence ID" value="GAA5167702.1"/>
    <property type="molecule type" value="Genomic_DNA"/>
</dbReference>
<reference evidence="3" key="1">
    <citation type="journal article" date="2019" name="Int. J. Syst. Evol. Microbiol.">
        <title>The Global Catalogue of Microorganisms (GCM) 10K type strain sequencing project: providing services to taxonomists for standard genome sequencing and annotation.</title>
        <authorList>
            <consortium name="The Broad Institute Genomics Platform"/>
            <consortium name="The Broad Institute Genome Sequencing Center for Infectious Disease"/>
            <person name="Wu L."/>
            <person name="Ma J."/>
        </authorList>
    </citation>
    <scope>NUCLEOTIDE SEQUENCE [LARGE SCALE GENOMIC DNA]</scope>
    <source>
        <strain evidence="3">JCM 18715</strain>
    </source>
</reference>
<organism evidence="2 3">
    <name type="scientific">Viridibacterium curvum</name>
    <dbReference type="NCBI Taxonomy" id="1101404"/>
    <lineage>
        <taxon>Bacteria</taxon>
        <taxon>Pseudomonadati</taxon>
        <taxon>Pseudomonadota</taxon>
        <taxon>Betaproteobacteria</taxon>
        <taxon>Rhodocyclales</taxon>
        <taxon>Rhodocyclaceae</taxon>
        <taxon>Viridibacterium</taxon>
    </lineage>
</organism>
<keyword evidence="3" id="KW-1185">Reference proteome</keyword>
<dbReference type="Proteomes" id="UP001500547">
    <property type="component" value="Unassembled WGS sequence"/>
</dbReference>
<dbReference type="RefSeq" id="WP_345533552.1">
    <property type="nucleotide sequence ID" value="NZ_BAABLD010000008.1"/>
</dbReference>